<keyword evidence="4" id="KW-1185">Reference proteome</keyword>
<evidence type="ECO:0000313" key="3">
    <source>
        <dbReference type="EMBL" id="KPM45198.1"/>
    </source>
</evidence>
<evidence type="ECO:0000256" key="1">
    <source>
        <dbReference type="SAM" id="MobiDB-lite"/>
    </source>
</evidence>
<evidence type="ECO:0000313" key="4">
    <source>
        <dbReference type="Proteomes" id="UP000050424"/>
    </source>
</evidence>
<name>A0A0P7BF12_9HYPO</name>
<accession>A0A0P7BF12</accession>
<dbReference type="OrthoDB" id="5092158at2759"/>
<reference evidence="3 4" key="1">
    <citation type="submission" date="2015-09" db="EMBL/GenBank/DDBJ databases">
        <title>Draft genome of a European isolate of the apple canker pathogen Neonectria ditissima.</title>
        <authorList>
            <person name="Gomez-Cortecero A."/>
            <person name="Harrison R.J."/>
            <person name="Armitage A.D."/>
        </authorList>
    </citation>
    <scope>NUCLEOTIDE SEQUENCE [LARGE SCALE GENOMIC DNA]</scope>
    <source>
        <strain evidence="3 4">R09/05</strain>
    </source>
</reference>
<dbReference type="InterPro" id="IPR002575">
    <property type="entry name" value="Aminoglycoside_PTrfase"/>
</dbReference>
<dbReference type="Pfam" id="PF01636">
    <property type="entry name" value="APH"/>
    <property type="match status" value="1"/>
</dbReference>
<feature type="compositionally biased region" description="Acidic residues" evidence="1">
    <location>
        <begin position="41"/>
        <end position="67"/>
    </location>
</feature>
<gene>
    <name evidence="3" type="ORF">AK830_g1369</name>
</gene>
<dbReference type="Proteomes" id="UP000050424">
    <property type="component" value="Unassembled WGS sequence"/>
</dbReference>
<dbReference type="EMBL" id="LKCW01000010">
    <property type="protein sequence ID" value="KPM45198.1"/>
    <property type="molecule type" value="Genomic_DNA"/>
</dbReference>
<dbReference type="InterPro" id="IPR011009">
    <property type="entry name" value="Kinase-like_dom_sf"/>
</dbReference>
<evidence type="ECO:0000259" key="2">
    <source>
        <dbReference type="Pfam" id="PF01636"/>
    </source>
</evidence>
<feature type="compositionally biased region" description="Basic and acidic residues" evidence="1">
    <location>
        <begin position="68"/>
        <end position="77"/>
    </location>
</feature>
<dbReference type="AlphaFoldDB" id="A0A0P7BF12"/>
<comment type="caution">
    <text evidence="3">The sequence shown here is derived from an EMBL/GenBank/DDBJ whole genome shotgun (WGS) entry which is preliminary data.</text>
</comment>
<organism evidence="3 4">
    <name type="scientific">Neonectria ditissima</name>
    <dbReference type="NCBI Taxonomy" id="78410"/>
    <lineage>
        <taxon>Eukaryota</taxon>
        <taxon>Fungi</taxon>
        <taxon>Dikarya</taxon>
        <taxon>Ascomycota</taxon>
        <taxon>Pezizomycotina</taxon>
        <taxon>Sordariomycetes</taxon>
        <taxon>Hypocreomycetidae</taxon>
        <taxon>Hypocreales</taxon>
        <taxon>Nectriaceae</taxon>
        <taxon>Neonectria</taxon>
    </lineage>
</organism>
<dbReference type="SUPFAM" id="SSF56112">
    <property type="entry name" value="Protein kinase-like (PK-like)"/>
    <property type="match status" value="1"/>
</dbReference>
<protein>
    <recommendedName>
        <fullName evidence="2">Aminoglycoside phosphotransferase domain-containing protein</fullName>
    </recommendedName>
</protein>
<dbReference type="PANTHER" id="PTHR21310:SF51">
    <property type="entry name" value="AMINOGLYCOSIDE PHOSPHOTRANSFERASE DOMAIN-CONTAINING PROTEIN"/>
    <property type="match status" value="1"/>
</dbReference>
<dbReference type="PANTHER" id="PTHR21310">
    <property type="entry name" value="AMINOGLYCOSIDE PHOSPHOTRANSFERASE-RELATED-RELATED"/>
    <property type="match status" value="1"/>
</dbReference>
<feature type="domain" description="Aminoglycoside phosphotransferase" evidence="2">
    <location>
        <begin position="162"/>
        <end position="376"/>
    </location>
</feature>
<sequence>MTSTNHREMPKLKREDATLHEDDAQPHHEESSAELPPGNTDEAELQSDSSSEDDDSESDDSEDDESNNDPRHEVCECEHEDDEENPLGNFAAVLAALNLDALPQVAAETRRKLEWAEYENPTVGDPMNGSYHILFPLQFSDGVCWLAKIPINGVEGKWDALSAATLSSEANTMRLLKRETTIPVPQVFDFSSTTANKLNCPYIFMSFISGRPLQDVWFNRDVDADTLHSHRVRALEGVAAAMHQLGKYTFDRGGTPLFDSNGNLQPGVGPMRSTDAQAELDRWFVDKDPSTDPIYVEQPPSRDARGFYTFVMDLHPPSGKFAVMKGARVLQHHLINWLPKTVGPKFVLAHPDFDIQNILVAEDGQLQGIIDWDGVVARPRSTGNEAYPSWLTRDWDTMMYHYARPADEVDGDDEDILEDSPEALKRYRQVYRQCFSKAKGLGDQQRGDFGGQLRSLWSGWFNPLSCFAGRRQPTTDSDVITRQSLVVDNVIIAATNPTCQTAILRKVLKEISSVSDDDDEAEDLNFLDVVEALAGNEEDESLLKSLKCGFEKLLEMDF</sequence>
<feature type="region of interest" description="Disordered" evidence="1">
    <location>
        <begin position="1"/>
        <end position="84"/>
    </location>
</feature>
<proteinExistence type="predicted"/>
<dbReference type="InterPro" id="IPR051678">
    <property type="entry name" value="AGP_Transferase"/>
</dbReference>
<feature type="compositionally biased region" description="Basic and acidic residues" evidence="1">
    <location>
        <begin position="1"/>
        <end position="31"/>
    </location>
</feature>